<evidence type="ECO:0000256" key="1">
    <source>
        <dbReference type="SAM" id="MobiDB-lite"/>
    </source>
</evidence>
<dbReference type="STRING" id="4955.A0A1G4M9K7"/>
<evidence type="ECO:0000313" key="3">
    <source>
        <dbReference type="EMBL" id="SCW00536.1"/>
    </source>
</evidence>
<dbReference type="InterPro" id="IPR009060">
    <property type="entry name" value="UBA-like_sf"/>
</dbReference>
<protein>
    <submittedName>
        <fullName evidence="3">LAFE_0C06348g1_1</fullName>
    </submittedName>
</protein>
<dbReference type="EMBL" id="LT598485">
    <property type="protein sequence ID" value="SCW00536.1"/>
    <property type="molecule type" value="Genomic_DNA"/>
</dbReference>
<reference evidence="3 4" key="1">
    <citation type="submission" date="2016-03" db="EMBL/GenBank/DDBJ databases">
        <authorList>
            <person name="Devillers H."/>
        </authorList>
    </citation>
    <scope>NUCLEOTIDE SEQUENCE [LARGE SCALE GENOMIC DNA]</scope>
    <source>
        <strain evidence="3">CBS 6772</strain>
    </source>
</reference>
<dbReference type="Gene3D" id="1.10.8.10">
    <property type="entry name" value="DNA helicase RuvA subunit, C-terminal domain"/>
    <property type="match status" value="1"/>
</dbReference>
<dbReference type="SMART" id="SM00546">
    <property type="entry name" value="CUE"/>
    <property type="match status" value="1"/>
</dbReference>
<accession>A0A1G4M9K7</accession>
<dbReference type="PANTHER" id="PTHR21494">
    <property type="entry name" value="ACTIVATING SIGNAL COINTEGRATOR 1 COMPLEX SUBUNIT 2 ASC-1 COMPLEX SUBUNIT P100"/>
    <property type="match status" value="1"/>
</dbReference>
<feature type="compositionally biased region" description="Basic and acidic residues" evidence="1">
    <location>
        <begin position="536"/>
        <end position="553"/>
    </location>
</feature>
<dbReference type="PANTHER" id="PTHR21494:SF0">
    <property type="entry name" value="ACTIVATING SIGNAL COINTEGRATOR 1 COMPLEX SUBUNIT 2"/>
    <property type="match status" value="1"/>
</dbReference>
<keyword evidence="4" id="KW-1185">Reference proteome</keyword>
<evidence type="ECO:0000313" key="4">
    <source>
        <dbReference type="Proteomes" id="UP000190831"/>
    </source>
</evidence>
<dbReference type="OrthoDB" id="5577209at2759"/>
<dbReference type="InterPro" id="IPR052586">
    <property type="entry name" value="ASCC2"/>
</dbReference>
<evidence type="ECO:0000259" key="2">
    <source>
        <dbReference type="PROSITE" id="PS51140"/>
    </source>
</evidence>
<dbReference type="Proteomes" id="UP000190831">
    <property type="component" value="Chromosome C"/>
</dbReference>
<sequence>MNTNRYHKIIEVNGGQQLSLPIVKFPPFKLRAAMVEKDPVIWLHLLETYIAYFEYLMSQGRVEQIDDQTHEHFCLFIRSYLRELSDEEGKLLSLGMNQDVLSKLKLLRRWVFITIKKCGLMYFQISNNILWDLVRIYVEEYPDSVRSLIDGSLGPTVNTQKAQINRIYQVHQHIKTLVESSKFSRVDLKSLEALLAKKSKRSNKFTDQFLSTTWVETLEIWFKTQSGFLYEWSKKLAILSYLSTSDSRIVQIVTELNLSNLSTIQLYPLFGSLITNAAFNKYKPSLKRTLCSMGLDIFYPTLNTNVDYISSTSDIEMVREVFPNLSIAEIRGLLEKHNGDVERTINVVFENSEVVDHVQPSQKPKSISGVSHLGNAFKHELTESDIITKEDLSEPHHVPDELRNKTLTRALELLYVKNEDERDDTYDNPEVFRAASSSLDGNDNEEYNREVALYDRLESEFWELFKTDKKLFEQSSRGTAIRKKMKAAYSWSDEQIEGWARMIERSPRRAQFLEEKYLFKGNIRTGKRSFVQNIHDSNEAKERKGDQKDKVDSKVSSSKNSNQKKRQNARNERNKSSKANHNRKSGHDRKLAKATL</sequence>
<dbReference type="AlphaFoldDB" id="A0A1G4M9K7"/>
<dbReference type="OMA" id="EGWARMI"/>
<name>A0A1G4M9K7_LACFM</name>
<dbReference type="InterPro" id="IPR003892">
    <property type="entry name" value="CUE"/>
</dbReference>
<dbReference type="SUPFAM" id="SSF46934">
    <property type="entry name" value="UBA-like"/>
    <property type="match status" value="1"/>
</dbReference>
<gene>
    <name evidence="3" type="ORF">LAFE_0C06348G</name>
</gene>
<dbReference type="GO" id="GO:0043130">
    <property type="term" value="F:ubiquitin binding"/>
    <property type="evidence" value="ECO:0007669"/>
    <property type="project" value="InterPro"/>
</dbReference>
<proteinExistence type="predicted"/>
<feature type="domain" description="CUE" evidence="2">
    <location>
        <begin position="310"/>
        <end position="353"/>
    </location>
</feature>
<feature type="compositionally biased region" description="Basic residues" evidence="1">
    <location>
        <begin position="576"/>
        <end position="596"/>
    </location>
</feature>
<dbReference type="PROSITE" id="PS51140">
    <property type="entry name" value="CUE"/>
    <property type="match status" value="1"/>
</dbReference>
<organism evidence="3 4">
    <name type="scientific">Lachancea fermentati</name>
    <name type="common">Zygosaccharomyces fermentati</name>
    <dbReference type="NCBI Taxonomy" id="4955"/>
    <lineage>
        <taxon>Eukaryota</taxon>
        <taxon>Fungi</taxon>
        <taxon>Dikarya</taxon>
        <taxon>Ascomycota</taxon>
        <taxon>Saccharomycotina</taxon>
        <taxon>Saccharomycetes</taxon>
        <taxon>Saccharomycetales</taxon>
        <taxon>Saccharomycetaceae</taxon>
        <taxon>Lachancea</taxon>
    </lineage>
</organism>
<feature type="region of interest" description="Disordered" evidence="1">
    <location>
        <begin position="530"/>
        <end position="596"/>
    </location>
</feature>
<dbReference type="Pfam" id="PF02845">
    <property type="entry name" value="CUE"/>
    <property type="match status" value="1"/>
</dbReference>